<evidence type="ECO:0000313" key="3">
    <source>
        <dbReference type="WBParaSite" id="nRc.2.0.1.t35554-RA"/>
    </source>
</evidence>
<dbReference type="InterPro" id="IPR036531">
    <property type="entry name" value="Rbsn_Rab-bd_sf"/>
</dbReference>
<name>A0A915KCB3_ROMCU</name>
<evidence type="ECO:0000256" key="1">
    <source>
        <dbReference type="SAM" id="Coils"/>
    </source>
</evidence>
<dbReference type="AlphaFoldDB" id="A0A915KCB3"/>
<evidence type="ECO:0000313" key="2">
    <source>
        <dbReference type="Proteomes" id="UP000887565"/>
    </source>
</evidence>
<sequence>MVTSTSYDTNFRNEDKRDRNIDIQRSKLPEEFYIDISTNGKDKIIRTYEEQILKIQKDIVAATIECKLDEVDILSKHLNELKLELSKMRAENYTKSSFTLINVNNVSDIRGSI</sequence>
<dbReference type="Proteomes" id="UP000887565">
    <property type="component" value="Unplaced"/>
</dbReference>
<keyword evidence="2" id="KW-1185">Reference proteome</keyword>
<organism evidence="2 3">
    <name type="scientific">Romanomermis culicivorax</name>
    <name type="common">Nematode worm</name>
    <dbReference type="NCBI Taxonomy" id="13658"/>
    <lineage>
        <taxon>Eukaryota</taxon>
        <taxon>Metazoa</taxon>
        <taxon>Ecdysozoa</taxon>
        <taxon>Nematoda</taxon>
        <taxon>Enoplea</taxon>
        <taxon>Dorylaimia</taxon>
        <taxon>Mermithida</taxon>
        <taxon>Mermithoidea</taxon>
        <taxon>Mermithidae</taxon>
        <taxon>Romanomermis</taxon>
    </lineage>
</organism>
<dbReference type="SUPFAM" id="SSF140125">
    <property type="entry name" value="Rabenosyn-5 Rab-binding domain-like"/>
    <property type="match status" value="1"/>
</dbReference>
<keyword evidence="1" id="KW-0175">Coiled coil</keyword>
<dbReference type="Gene3D" id="4.10.860.20">
    <property type="entry name" value="Rabenosyn, Rab binding domain"/>
    <property type="match status" value="1"/>
</dbReference>
<accession>A0A915KCB3</accession>
<proteinExistence type="predicted"/>
<dbReference type="WBParaSite" id="nRc.2.0.1.t35554-RA">
    <property type="protein sequence ID" value="nRc.2.0.1.t35554-RA"/>
    <property type="gene ID" value="nRc.2.0.1.g35554"/>
</dbReference>
<protein>
    <submittedName>
        <fullName evidence="3">Uncharacterized protein</fullName>
    </submittedName>
</protein>
<reference evidence="3" key="1">
    <citation type="submission" date="2022-11" db="UniProtKB">
        <authorList>
            <consortium name="WormBaseParasite"/>
        </authorList>
    </citation>
    <scope>IDENTIFICATION</scope>
</reference>
<feature type="coiled-coil region" evidence="1">
    <location>
        <begin position="45"/>
        <end position="91"/>
    </location>
</feature>